<evidence type="ECO:0000256" key="6">
    <source>
        <dbReference type="ARBA" id="ARBA00022692"/>
    </source>
</evidence>
<dbReference type="Gene3D" id="6.10.140.1330">
    <property type="match status" value="1"/>
</dbReference>
<feature type="transmembrane region" description="Helical" evidence="12">
    <location>
        <begin position="56"/>
        <end position="75"/>
    </location>
</feature>
<feature type="transmembrane region" description="Helical" evidence="12">
    <location>
        <begin position="6"/>
        <end position="23"/>
    </location>
</feature>
<evidence type="ECO:0000259" key="13">
    <source>
        <dbReference type="Pfam" id="PF00999"/>
    </source>
</evidence>
<feature type="transmembrane region" description="Helical" evidence="12">
    <location>
        <begin position="30"/>
        <end position="50"/>
    </location>
</feature>
<feature type="transmembrane region" description="Helical" evidence="12">
    <location>
        <begin position="295"/>
        <end position="315"/>
    </location>
</feature>
<gene>
    <name evidence="14" type="ORF">Y88_2634</name>
</gene>
<dbReference type="HOGENOM" id="CLU_005912_8_1_5"/>
<dbReference type="GO" id="GO:0051453">
    <property type="term" value="P:regulation of intracellular pH"/>
    <property type="evidence" value="ECO:0007669"/>
    <property type="project" value="TreeGrafter"/>
</dbReference>
<feature type="domain" description="Cation/H+ exchanger transmembrane" evidence="13">
    <location>
        <begin position="14"/>
        <end position="388"/>
    </location>
</feature>
<dbReference type="AlphaFoldDB" id="F1Z6Y6"/>
<feature type="transmembrane region" description="Helical" evidence="12">
    <location>
        <begin position="177"/>
        <end position="204"/>
    </location>
</feature>
<keyword evidence="11" id="KW-0739">Sodium transport</keyword>
<feature type="transmembrane region" description="Helical" evidence="12">
    <location>
        <begin position="152"/>
        <end position="171"/>
    </location>
</feature>
<evidence type="ECO:0000256" key="7">
    <source>
        <dbReference type="ARBA" id="ARBA00022989"/>
    </source>
</evidence>
<dbReference type="PANTHER" id="PTHR10110">
    <property type="entry name" value="SODIUM/HYDROGEN EXCHANGER"/>
    <property type="match status" value="1"/>
</dbReference>
<accession>F1Z6Y6</accession>
<dbReference type="InterPro" id="IPR004709">
    <property type="entry name" value="NaH_exchanger"/>
</dbReference>
<dbReference type="GO" id="GO:0005886">
    <property type="term" value="C:plasma membrane"/>
    <property type="evidence" value="ECO:0007669"/>
    <property type="project" value="UniProtKB-SubCell"/>
</dbReference>
<dbReference type="eggNOG" id="COG0025">
    <property type="taxonomic scope" value="Bacteria"/>
</dbReference>
<keyword evidence="5" id="KW-1003">Cell membrane</keyword>
<feature type="transmembrane region" description="Helical" evidence="12">
    <location>
        <begin position="114"/>
        <end position="132"/>
    </location>
</feature>
<comment type="similarity">
    <text evidence="2">Belongs to the monovalent cation:proton antiporter 1 (CPA1) transporter (TC 2.A.36) family.</text>
</comment>
<evidence type="ECO:0000256" key="10">
    <source>
        <dbReference type="ARBA" id="ARBA00023136"/>
    </source>
</evidence>
<dbReference type="PANTHER" id="PTHR10110:SF195">
    <property type="entry name" value="NA(+)_H(+) ANTIPORTER NHAS2"/>
    <property type="match status" value="1"/>
</dbReference>
<keyword evidence="7 12" id="KW-1133">Transmembrane helix</keyword>
<evidence type="ECO:0000256" key="11">
    <source>
        <dbReference type="ARBA" id="ARBA00023201"/>
    </source>
</evidence>
<keyword evidence="8" id="KW-0915">Sodium</keyword>
<evidence type="ECO:0000256" key="4">
    <source>
        <dbReference type="ARBA" id="ARBA00022449"/>
    </source>
</evidence>
<dbReference type="FunCoup" id="F1Z6Y6">
    <property type="interactions" value="125"/>
</dbReference>
<evidence type="ECO:0000256" key="2">
    <source>
        <dbReference type="ARBA" id="ARBA00007367"/>
    </source>
</evidence>
<keyword evidence="15" id="KW-1185">Reference proteome</keyword>
<proteinExistence type="inferred from homology"/>
<organism evidence="14 15">
    <name type="scientific">Novosphingobium nitrogenifigens DSM 19370</name>
    <dbReference type="NCBI Taxonomy" id="983920"/>
    <lineage>
        <taxon>Bacteria</taxon>
        <taxon>Pseudomonadati</taxon>
        <taxon>Pseudomonadota</taxon>
        <taxon>Alphaproteobacteria</taxon>
        <taxon>Sphingomonadales</taxon>
        <taxon>Sphingomonadaceae</taxon>
        <taxon>Novosphingobium</taxon>
    </lineage>
</organism>
<feature type="transmembrane region" description="Helical" evidence="12">
    <location>
        <begin position="84"/>
        <end position="108"/>
    </location>
</feature>
<keyword evidence="9" id="KW-0406">Ion transport</keyword>
<dbReference type="OrthoDB" id="9774146at2"/>
<dbReference type="GO" id="GO:0098719">
    <property type="term" value="P:sodium ion import across plasma membrane"/>
    <property type="evidence" value="ECO:0007669"/>
    <property type="project" value="TreeGrafter"/>
</dbReference>
<dbReference type="PRINTS" id="PR01084">
    <property type="entry name" value="NAHEXCHNGR"/>
</dbReference>
<evidence type="ECO:0000313" key="15">
    <source>
        <dbReference type="Proteomes" id="UP000004728"/>
    </source>
</evidence>
<feature type="transmembrane region" description="Helical" evidence="12">
    <location>
        <begin position="362"/>
        <end position="382"/>
    </location>
</feature>
<evidence type="ECO:0000256" key="9">
    <source>
        <dbReference type="ARBA" id="ARBA00023065"/>
    </source>
</evidence>
<feature type="transmembrane region" description="Helical" evidence="12">
    <location>
        <begin position="335"/>
        <end position="356"/>
    </location>
</feature>
<evidence type="ECO:0000313" key="14">
    <source>
        <dbReference type="EMBL" id="EGD59590.1"/>
    </source>
</evidence>
<sequence>MHHVDTVTLGLLLFIACLVAIACRRFAQPYAIGLVVAGIALSLFGFHSGLALTPELVFSVLLPPLVFEAALHLGWAQFRRESPLVLSIAFGGTLLSALVVAVGMHWLAAWGWPASLLFGSLIAATDPVSVIALMKEQKADQRLRFLMEAESLINDGAAAVLFALVAAWIAGEASTPSGVVLALASTVGGGVLLGLAVGGALMLVARPSDDHLVEITLTMLAAYGSFLLAEELHVSGVLATLSAGMLVGNRGMGRDLTEEGGQAVVRFWEFAAFLANSVVFLLIGSSEAIQPIASYWLPALVGTVAVLAGRAAAIYPIARIFRKSPIAVDRLTQHILVWGGLRGALALALALGAPQALPEHDALVSTAFAVVAFSIFVQGLTVPRLLRKANVAADQVHSHA</sequence>
<evidence type="ECO:0000256" key="3">
    <source>
        <dbReference type="ARBA" id="ARBA00022448"/>
    </source>
</evidence>
<evidence type="ECO:0000256" key="8">
    <source>
        <dbReference type="ARBA" id="ARBA00023053"/>
    </source>
</evidence>
<dbReference type="STRING" id="983920.Y88_2634"/>
<keyword evidence="10 12" id="KW-0472">Membrane</keyword>
<evidence type="ECO:0000256" key="1">
    <source>
        <dbReference type="ARBA" id="ARBA00004651"/>
    </source>
</evidence>
<keyword evidence="3" id="KW-0813">Transport</keyword>
<dbReference type="GO" id="GO:0015385">
    <property type="term" value="F:sodium:proton antiporter activity"/>
    <property type="evidence" value="ECO:0007669"/>
    <property type="project" value="InterPro"/>
</dbReference>
<reference evidence="14 15" key="1">
    <citation type="journal article" date="2012" name="J. Bacteriol.">
        <title>Draft Genome Sequence of Novosphingobium nitrogenifigens Y88T.</title>
        <authorList>
            <person name="Strabala T.J."/>
            <person name="Macdonald L."/>
            <person name="Liu V."/>
            <person name="Smit A.M."/>
        </authorList>
    </citation>
    <scope>NUCLEOTIDE SEQUENCE [LARGE SCALE GENOMIC DNA]</scope>
    <source>
        <strain evidence="14 15">DSM 19370</strain>
    </source>
</reference>
<dbReference type="GO" id="GO:0015386">
    <property type="term" value="F:potassium:proton antiporter activity"/>
    <property type="evidence" value="ECO:0007669"/>
    <property type="project" value="TreeGrafter"/>
</dbReference>
<dbReference type="InterPro" id="IPR018422">
    <property type="entry name" value="Cation/H_exchanger_CPA1"/>
</dbReference>
<dbReference type="RefSeq" id="WP_008070289.1">
    <property type="nucleotide sequence ID" value="NZ_AQWK01000003.1"/>
</dbReference>
<dbReference type="InterPro" id="IPR006153">
    <property type="entry name" value="Cation/H_exchanger_TM"/>
</dbReference>
<dbReference type="InParanoid" id="F1Z6Y6"/>
<dbReference type="EMBL" id="AEWJ01000026">
    <property type="protein sequence ID" value="EGD59590.1"/>
    <property type="molecule type" value="Genomic_DNA"/>
</dbReference>
<evidence type="ECO:0000256" key="5">
    <source>
        <dbReference type="ARBA" id="ARBA00022475"/>
    </source>
</evidence>
<dbReference type="Pfam" id="PF00999">
    <property type="entry name" value="Na_H_Exchanger"/>
    <property type="match status" value="1"/>
</dbReference>
<evidence type="ECO:0000256" key="12">
    <source>
        <dbReference type="SAM" id="Phobius"/>
    </source>
</evidence>
<comment type="subcellular location">
    <subcellularLocation>
        <location evidence="1">Cell membrane</location>
        <topology evidence="1">Multi-pass membrane protein</topology>
    </subcellularLocation>
</comment>
<feature type="transmembrane region" description="Helical" evidence="12">
    <location>
        <begin position="264"/>
        <end position="283"/>
    </location>
</feature>
<dbReference type="Proteomes" id="UP000004728">
    <property type="component" value="Unassembled WGS sequence"/>
</dbReference>
<comment type="caution">
    <text evidence="14">The sequence shown here is derived from an EMBL/GenBank/DDBJ whole genome shotgun (WGS) entry which is preliminary data.</text>
</comment>
<keyword evidence="4" id="KW-0050">Antiport</keyword>
<name>F1Z6Y6_9SPHN</name>
<keyword evidence="6 12" id="KW-0812">Transmembrane</keyword>
<protein>
    <submittedName>
        <fullName evidence="14">Na+/H+ antiporter (Nhe2)</fullName>
    </submittedName>
</protein>